<dbReference type="EMBL" id="PIWU01000015">
    <property type="protein sequence ID" value="PKE55877.1"/>
    <property type="molecule type" value="Genomic_DNA"/>
</dbReference>
<evidence type="ECO:0000313" key="2">
    <source>
        <dbReference type="Proteomes" id="UP000233606"/>
    </source>
</evidence>
<keyword evidence="2" id="KW-1185">Reference proteome</keyword>
<gene>
    <name evidence="1" type="ORF">CW682_09715</name>
</gene>
<proteinExistence type="predicted"/>
<sequence>MSNTDMFILMQPVDNKLGDAGLVFAGLQEGSHKFSNEVKEKAVGGKMDHDFGVSSEEIGITLDRIKNDPGQEQLIDAFRKKKEVKVWIGYKAIVKNSETQAEEHDVNFGYTIPEEIEDSFDDESASLETTLKVKVETVPMKLPKLPDSVLNPSSASIAVTPEKPGEYTGPLSSRTKTASA</sequence>
<protein>
    <submittedName>
        <fullName evidence="1">Uncharacterized protein</fullName>
    </submittedName>
</protein>
<organism evidence="1 2">
    <name type="scientific">Macrococcoides caseolyticum</name>
    <dbReference type="NCBI Taxonomy" id="69966"/>
    <lineage>
        <taxon>Bacteria</taxon>
        <taxon>Bacillati</taxon>
        <taxon>Bacillota</taxon>
        <taxon>Bacilli</taxon>
        <taxon>Bacillales</taxon>
        <taxon>Staphylococcaceae</taxon>
        <taxon>Macrococcoides</taxon>
    </lineage>
</organism>
<reference evidence="1" key="1">
    <citation type="submission" date="2017-12" db="EMBL/GenBank/DDBJ databases">
        <title>Genomics of Macrococcus caseolyticus.</title>
        <authorList>
            <person name="MacFadyen A.C."/>
            <person name="Paterson G.K."/>
        </authorList>
    </citation>
    <scope>NUCLEOTIDE SEQUENCE</scope>
    <source>
        <strain evidence="1">5459_5_49</strain>
    </source>
</reference>
<evidence type="ECO:0000313" key="1">
    <source>
        <dbReference type="EMBL" id="PKE55877.1"/>
    </source>
</evidence>
<dbReference type="Proteomes" id="UP000233606">
    <property type="component" value="Unassembled WGS sequence"/>
</dbReference>
<name>A0ACC9MQ15_9STAP</name>
<comment type="caution">
    <text evidence="1">The sequence shown here is derived from an EMBL/GenBank/DDBJ whole genome shotgun (WGS) entry which is preliminary data.</text>
</comment>
<accession>A0ACC9MQ15</accession>